<comment type="caution">
    <text evidence="1">The sequence shown here is derived from an EMBL/GenBank/DDBJ whole genome shotgun (WGS) entry which is preliminary data.</text>
</comment>
<sequence length="306" mass="35576">MSMGENDNRLEFQLKAGHDNIRQPFPAYVHIKQKYQEDSRLLAAVFTRKRTFQDSTDEEAKAKAKRFITNKRREQCRNNQARYRDRQRIHMRELQKSSVTLRQEVQELSQKRYSLCYGADTKNNAWSTVVEYFRLFRHGILISMSPLVPQVQDQEYFLRTVMASDVALGEWSGVDTLIGQWRRYSAYFSSPHLQLKRVEEQPMGVLLAKASLSLTITETTLRSVFPHLLTSTSSENLQLCTRLLGQRLECQYSVSFQWEDVTKRVTGLECKMDWITPLLQVLGNLQDVNICLEKALITPCNLIGEL</sequence>
<evidence type="ECO:0000313" key="2">
    <source>
        <dbReference type="Proteomes" id="UP001259832"/>
    </source>
</evidence>
<protein>
    <submittedName>
        <fullName evidence="1">BZIP transcription factor 1</fullName>
    </submittedName>
</protein>
<proteinExistence type="predicted"/>
<dbReference type="EMBL" id="JASMQC010000059">
    <property type="protein sequence ID" value="KAK1928645.1"/>
    <property type="molecule type" value="Genomic_DNA"/>
</dbReference>
<reference evidence="1" key="1">
    <citation type="submission" date="2023-08" db="EMBL/GenBank/DDBJ databases">
        <title>Reference Genome Resource for the Citrus Pathogen Phytophthora citrophthora.</title>
        <authorList>
            <person name="Moller H."/>
            <person name="Coetzee B."/>
            <person name="Rose L.J."/>
            <person name="Van Niekerk J.M."/>
        </authorList>
    </citation>
    <scope>NUCLEOTIDE SEQUENCE</scope>
    <source>
        <strain evidence="1">STE-U-9442</strain>
    </source>
</reference>
<dbReference type="CDD" id="cd14686">
    <property type="entry name" value="bZIP"/>
    <property type="match status" value="1"/>
</dbReference>
<accession>A0AAD9FYZ0</accession>
<organism evidence="1 2">
    <name type="scientific">Phytophthora citrophthora</name>
    <dbReference type="NCBI Taxonomy" id="4793"/>
    <lineage>
        <taxon>Eukaryota</taxon>
        <taxon>Sar</taxon>
        <taxon>Stramenopiles</taxon>
        <taxon>Oomycota</taxon>
        <taxon>Peronosporomycetes</taxon>
        <taxon>Peronosporales</taxon>
        <taxon>Peronosporaceae</taxon>
        <taxon>Phytophthora</taxon>
    </lineage>
</organism>
<keyword evidence="2" id="KW-1185">Reference proteome</keyword>
<evidence type="ECO:0000313" key="1">
    <source>
        <dbReference type="EMBL" id="KAK1928645.1"/>
    </source>
</evidence>
<dbReference type="AlphaFoldDB" id="A0AAD9FYZ0"/>
<name>A0AAD9FYZ0_9STRA</name>
<dbReference type="Proteomes" id="UP001259832">
    <property type="component" value="Unassembled WGS sequence"/>
</dbReference>
<gene>
    <name evidence="1" type="ORF">P3T76_015875</name>
</gene>